<proteinExistence type="predicted"/>
<dbReference type="STRING" id="450378.GCA_001661675_03020"/>
<feature type="domain" description="Oxidoreductase N-terminal" evidence="3">
    <location>
        <begin position="10"/>
        <end position="111"/>
    </location>
</feature>
<dbReference type="FunFam" id="3.40.50.720:FF:000121">
    <property type="entry name" value="Prostaglandin reductase 2"/>
    <property type="match status" value="1"/>
</dbReference>
<dbReference type="Pfam" id="PF16884">
    <property type="entry name" value="ADH_N_2"/>
    <property type="match status" value="1"/>
</dbReference>
<gene>
    <name evidence="4" type="ORF">A9D14_15030</name>
</gene>
<protein>
    <submittedName>
        <fullName evidence="4">NADP-dependent oxidoreductase</fullName>
    </submittedName>
</protein>
<dbReference type="InterPro" id="IPR036291">
    <property type="entry name" value="NAD(P)-bd_dom_sf"/>
</dbReference>
<dbReference type="InterPro" id="IPR013149">
    <property type="entry name" value="ADH-like_C"/>
</dbReference>
<organism evidence="4 5">
    <name type="scientific">Croceicoccus marinus</name>
    <dbReference type="NCBI Taxonomy" id="450378"/>
    <lineage>
        <taxon>Bacteria</taxon>
        <taxon>Pseudomonadati</taxon>
        <taxon>Pseudomonadota</taxon>
        <taxon>Alphaproteobacteria</taxon>
        <taxon>Sphingomonadales</taxon>
        <taxon>Erythrobacteraceae</taxon>
        <taxon>Croceicoccus</taxon>
    </lineage>
</organism>
<dbReference type="AlphaFoldDB" id="A0A1Z1FFU2"/>
<keyword evidence="1" id="KW-0560">Oxidoreductase</keyword>
<dbReference type="Gene3D" id="3.40.50.720">
    <property type="entry name" value="NAD(P)-binding Rossmann-like Domain"/>
    <property type="match status" value="1"/>
</dbReference>
<keyword evidence="5" id="KW-1185">Reference proteome</keyword>
<evidence type="ECO:0000259" key="2">
    <source>
        <dbReference type="Pfam" id="PF00107"/>
    </source>
</evidence>
<dbReference type="InterPro" id="IPR045010">
    <property type="entry name" value="MDR_fam"/>
</dbReference>
<dbReference type="Gene3D" id="3.90.180.10">
    <property type="entry name" value="Medium-chain alcohol dehydrogenases, catalytic domain"/>
    <property type="match status" value="1"/>
</dbReference>
<dbReference type="CDD" id="cd05288">
    <property type="entry name" value="PGDH"/>
    <property type="match status" value="1"/>
</dbReference>
<geneLocation type="plasmid" evidence="5">
    <name>pcme4a9i</name>
</geneLocation>
<sequence length="338" mass="36212">MGTQNVEMNRRVTLVSRPAGIAQAANFAIDRIAVPPLGEGELRIANRFLSVDPAMRGWIADAGNYSDPVPIGGVMRSLAVGEITESRHPDWREGQIVLGWFGWQEIATVGPDAIVCEVSQPDLSPSLALGVLGINGVTALLALTMVGEPKAGDTLVVSTAGGSVGSAVGQIGSMLGCRTVGIAGGPTKVHRCVEYFGFDAAIDYKAEGLDEALVKACPDGVDIYFDNTSGAVSDAVLPQLAMHARVVNCGTAAIDRWDPWPSGPRVERHLLVKRARMQGFVVFDHFDRWEESVATLAQWVREGKLRYSEEMLDGLEMCPDALAGLYRGENAGKRVIRL</sequence>
<dbReference type="PANTHER" id="PTHR43205:SF7">
    <property type="entry name" value="PROSTAGLANDIN REDUCTASE 1"/>
    <property type="match status" value="1"/>
</dbReference>
<dbReference type="RefSeq" id="WP_066849690.1">
    <property type="nucleotide sequence ID" value="NZ_CP019603.1"/>
</dbReference>
<evidence type="ECO:0000259" key="3">
    <source>
        <dbReference type="Pfam" id="PF16884"/>
    </source>
</evidence>
<dbReference type="InterPro" id="IPR011032">
    <property type="entry name" value="GroES-like_sf"/>
</dbReference>
<keyword evidence="4" id="KW-0614">Plasmid</keyword>
<accession>A0A1Z1FFU2</accession>
<dbReference type="KEGG" id="cman:A9D14_15030"/>
<dbReference type="PANTHER" id="PTHR43205">
    <property type="entry name" value="PROSTAGLANDIN REDUCTASE"/>
    <property type="match status" value="1"/>
</dbReference>
<evidence type="ECO:0000313" key="4">
    <source>
        <dbReference type="EMBL" id="ARU17688.1"/>
    </source>
</evidence>
<reference evidence="4 5" key="1">
    <citation type="submission" date="2017-01" db="EMBL/GenBank/DDBJ databases">
        <title>Complete genome sequence of esterase-producing bacterium Croceicoccus marinus E4A9.</title>
        <authorList>
            <person name="Wu Y.-H."/>
            <person name="Cheng H."/>
            <person name="Xu L."/>
            <person name="Huo Y.-Y."/>
            <person name="Wang C.-S."/>
            <person name="Xu X.-W."/>
        </authorList>
    </citation>
    <scope>NUCLEOTIDE SEQUENCE [LARGE SCALE GENOMIC DNA]</scope>
    <source>
        <strain evidence="4 5">E4A9</strain>
        <plasmid evidence="5">Plasmid pcme4a9i</plasmid>
    </source>
</reference>
<evidence type="ECO:0000313" key="5">
    <source>
        <dbReference type="Proteomes" id="UP000195807"/>
    </source>
</evidence>
<evidence type="ECO:0000256" key="1">
    <source>
        <dbReference type="ARBA" id="ARBA00023002"/>
    </source>
</evidence>
<dbReference type="EMBL" id="CP019603">
    <property type="protein sequence ID" value="ARU17688.1"/>
    <property type="molecule type" value="Genomic_DNA"/>
</dbReference>
<dbReference type="Proteomes" id="UP000195807">
    <property type="component" value="Plasmid pCME4A9I"/>
</dbReference>
<dbReference type="SUPFAM" id="SSF50129">
    <property type="entry name" value="GroES-like"/>
    <property type="match status" value="1"/>
</dbReference>
<name>A0A1Z1FFU2_9SPHN</name>
<feature type="domain" description="Alcohol dehydrogenase-like C-terminal" evidence="2">
    <location>
        <begin position="164"/>
        <end position="296"/>
    </location>
</feature>
<dbReference type="GO" id="GO:0016628">
    <property type="term" value="F:oxidoreductase activity, acting on the CH-CH group of donors, NAD or NADP as acceptor"/>
    <property type="evidence" value="ECO:0007669"/>
    <property type="project" value="InterPro"/>
</dbReference>
<dbReference type="Pfam" id="PF00107">
    <property type="entry name" value="ADH_zinc_N"/>
    <property type="match status" value="1"/>
</dbReference>
<dbReference type="SUPFAM" id="SSF51735">
    <property type="entry name" value="NAD(P)-binding Rossmann-fold domains"/>
    <property type="match status" value="1"/>
</dbReference>
<dbReference type="InterPro" id="IPR041694">
    <property type="entry name" value="ADH_N_2"/>
</dbReference>